<dbReference type="AlphaFoldDB" id="A0A164L1S0"/>
<dbReference type="GO" id="GO:0016705">
    <property type="term" value="F:oxidoreductase activity, acting on paired donors, with incorporation or reduction of molecular oxygen"/>
    <property type="evidence" value="ECO:0007669"/>
    <property type="project" value="InterPro"/>
</dbReference>
<dbReference type="InterPro" id="IPR011251">
    <property type="entry name" value="Luciferase-like_dom"/>
</dbReference>
<dbReference type="OrthoDB" id="3206024at2"/>
<evidence type="ECO:0000259" key="1">
    <source>
        <dbReference type="Pfam" id="PF00296"/>
    </source>
</evidence>
<dbReference type="EMBL" id="LWGR01000010">
    <property type="protein sequence ID" value="KZM71930.1"/>
    <property type="molecule type" value="Genomic_DNA"/>
</dbReference>
<reference evidence="2 3" key="1">
    <citation type="submission" date="2016-04" db="EMBL/GenBank/DDBJ databases">
        <authorList>
            <person name="Evans L.H."/>
            <person name="Alamgir A."/>
            <person name="Owens N."/>
            <person name="Weber N.D."/>
            <person name="Virtaneva K."/>
            <person name="Barbian K."/>
            <person name="Babar A."/>
            <person name="Rosenke K."/>
        </authorList>
    </citation>
    <scope>NUCLEOTIDE SEQUENCE [LARGE SCALE GENOMIC DNA]</scope>
    <source>
        <strain evidence="2 3">IFM 0406</strain>
    </source>
</reference>
<dbReference type="PANTHER" id="PTHR30011">
    <property type="entry name" value="ALKANESULFONATE MONOOXYGENASE-RELATED"/>
    <property type="match status" value="1"/>
</dbReference>
<evidence type="ECO:0000313" key="3">
    <source>
        <dbReference type="Proteomes" id="UP000076512"/>
    </source>
</evidence>
<dbReference type="Gene3D" id="3.20.20.30">
    <property type="entry name" value="Luciferase-like domain"/>
    <property type="match status" value="1"/>
</dbReference>
<dbReference type="SUPFAM" id="SSF51679">
    <property type="entry name" value="Bacterial luciferase-like"/>
    <property type="match status" value="1"/>
</dbReference>
<dbReference type="RefSeq" id="WP_067592978.1">
    <property type="nucleotide sequence ID" value="NZ_JABMCZ010000001.1"/>
</dbReference>
<protein>
    <submittedName>
        <fullName evidence="2">LLM class F420-dependent oxidoreductase</fullName>
    </submittedName>
</protein>
<dbReference type="STRING" id="455432.AWN90_37400"/>
<dbReference type="PANTHER" id="PTHR30011:SF32">
    <property type="entry name" value="CONSERVED PROTEIN"/>
    <property type="match status" value="1"/>
</dbReference>
<dbReference type="NCBIfam" id="TIGR03619">
    <property type="entry name" value="F420_Rv2161c"/>
    <property type="match status" value="1"/>
</dbReference>
<feature type="domain" description="Luciferase-like" evidence="1">
    <location>
        <begin position="22"/>
        <end position="220"/>
    </location>
</feature>
<dbReference type="Proteomes" id="UP000076512">
    <property type="component" value="Unassembled WGS sequence"/>
</dbReference>
<proteinExistence type="predicted"/>
<name>A0A164L1S0_9NOCA</name>
<keyword evidence="3" id="KW-1185">Reference proteome</keyword>
<sequence length="272" mass="29928">MTIGTTKIGVQTFATDESIHPVKLATALEERGFASFFLAEHSHIPADRSSPYPLGGELPREYYRTLDPFAVLSAAAAVTERLLLGTSVVLLMQRDPIHTAKEVASLDYLSGGRAIFGIGAGWNREEMRNHGTDPRTRGALLDERMAAVIEIWTKEKAEYHGTYVDFDPIFAWPKPIQRPHPPVYVGGNSPAAIARAHRFGGWMPNCVVKPELVAEQIAQIGSDVPVIANAVPPQRDLVEAYREAGVEGITFHLPQLQEADALRTLDEWAKLL</sequence>
<dbReference type="InterPro" id="IPR051260">
    <property type="entry name" value="Diverse_substr_monoxygenases"/>
</dbReference>
<dbReference type="Pfam" id="PF00296">
    <property type="entry name" value="Bac_luciferase"/>
    <property type="match status" value="1"/>
</dbReference>
<gene>
    <name evidence="2" type="ORF">AWN90_37400</name>
</gene>
<accession>A0A164L1S0</accession>
<dbReference type="InterPro" id="IPR036661">
    <property type="entry name" value="Luciferase-like_sf"/>
</dbReference>
<evidence type="ECO:0000313" key="2">
    <source>
        <dbReference type="EMBL" id="KZM71930.1"/>
    </source>
</evidence>
<organism evidence="2 3">
    <name type="scientific">Nocardia terpenica</name>
    <dbReference type="NCBI Taxonomy" id="455432"/>
    <lineage>
        <taxon>Bacteria</taxon>
        <taxon>Bacillati</taxon>
        <taxon>Actinomycetota</taxon>
        <taxon>Actinomycetes</taxon>
        <taxon>Mycobacteriales</taxon>
        <taxon>Nocardiaceae</taxon>
        <taxon>Nocardia</taxon>
    </lineage>
</organism>
<comment type="caution">
    <text evidence="2">The sequence shown here is derived from an EMBL/GenBank/DDBJ whole genome shotgun (WGS) entry which is preliminary data.</text>
</comment>
<dbReference type="InterPro" id="IPR019921">
    <property type="entry name" value="Lucif-like_OxRdtase_Rv2161c"/>
</dbReference>